<evidence type="ECO:0000313" key="2">
    <source>
        <dbReference type="EMBL" id="VVP22751.1"/>
    </source>
</evidence>
<evidence type="ECO:0008006" key="4">
    <source>
        <dbReference type="Google" id="ProtNLM"/>
    </source>
</evidence>
<dbReference type="AlphaFoldDB" id="A0A5E7MDV9"/>
<proteinExistence type="predicted"/>
<feature type="chain" id="PRO_5023101601" description="Lipoprotein" evidence="1">
    <location>
        <begin position="23"/>
        <end position="78"/>
    </location>
</feature>
<dbReference type="PROSITE" id="PS51257">
    <property type="entry name" value="PROKAR_LIPOPROTEIN"/>
    <property type="match status" value="1"/>
</dbReference>
<dbReference type="Proteomes" id="UP000377224">
    <property type="component" value="Unassembled WGS sequence"/>
</dbReference>
<sequence precursor="true">MMRKPRLSMCRLPLLLLITGLAACSSKSLTSSPSESLVLPRLPAEARQEPTLPFCSPTCVVALTKKREDWQKRLIEAE</sequence>
<evidence type="ECO:0000256" key="1">
    <source>
        <dbReference type="SAM" id="SignalP"/>
    </source>
</evidence>
<name>A0A5E7MDV9_PSEFL</name>
<reference evidence="2 3" key="1">
    <citation type="submission" date="2019-09" db="EMBL/GenBank/DDBJ databases">
        <authorList>
            <person name="Chandra G."/>
            <person name="Truman W A."/>
        </authorList>
    </citation>
    <scope>NUCLEOTIDE SEQUENCE [LARGE SCALE GENOMIC DNA]</scope>
    <source>
        <strain evidence="2">PS896</strain>
    </source>
</reference>
<feature type="signal peptide" evidence="1">
    <location>
        <begin position="1"/>
        <end position="22"/>
    </location>
</feature>
<protein>
    <recommendedName>
        <fullName evidence="4">Lipoprotein</fullName>
    </recommendedName>
</protein>
<accession>A0A5E7MDV9</accession>
<keyword evidence="1" id="KW-0732">Signal</keyword>
<evidence type="ECO:0000313" key="3">
    <source>
        <dbReference type="Proteomes" id="UP000377224"/>
    </source>
</evidence>
<organism evidence="2 3">
    <name type="scientific">Pseudomonas fluorescens</name>
    <dbReference type="NCBI Taxonomy" id="294"/>
    <lineage>
        <taxon>Bacteria</taxon>
        <taxon>Pseudomonadati</taxon>
        <taxon>Pseudomonadota</taxon>
        <taxon>Gammaproteobacteria</taxon>
        <taxon>Pseudomonadales</taxon>
        <taxon>Pseudomonadaceae</taxon>
        <taxon>Pseudomonas</taxon>
    </lineage>
</organism>
<dbReference type="EMBL" id="CABVIN010000005">
    <property type="protein sequence ID" value="VVP22751.1"/>
    <property type="molecule type" value="Genomic_DNA"/>
</dbReference>
<gene>
    <name evidence="2" type="ORF">PS896_03929</name>
</gene>